<gene>
    <name evidence="2" type="ORF">GSI_11453</name>
</gene>
<dbReference type="EMBL" id="AYKW01000045">
    <property type="protein sequence ID" value="PIL25703.1"/>
    <property type="molecule type" value="Genomic_DNA"/>
</dbReference>
<feature type="signal peptide" evidence="1">
    <location>
        <begin position="1"/>
        <end position="20"/>
    </location>
</feature>
<dbReference type="InterPro" id="IPR032675">
    <property type="entry name" value="LRR_dom_sf"/>
</dbReference>
<proteinExistence type="predicted"/>
<evidence type="ECO:0008006" key="4">
    <source>
        <dbReference type="Google" id="ProtNLM"/>
    </source>
</evidence>
<keyword evidence="3" id="KW-1185">Reference proteome</keyword>
<dbReference type="AlphaFoldDB" id="A0A2G8RW19"/>
<reference evidence="2 3" key="1">
    <citation type="journal article" date="2015" name="Sci. Rep.">
        <title>Chromosome-level genome map provides insights into diverse defense mechanisms in the medicinal fungus Ganoderma sinense.</title>
        <authorList>
            <person name="Zhu Y."/>
            <person name="Xu J."/>
            <person name="Sun C."/>
            <person name="Zhou S."/>
            <person name="Xu H."/>
            <person name="Nelson D.R."/>
            <person name="Qian J."/>
            <person name="Song J."/>
            <person name="Luo H."/>
            <person name="Xiang L."/>
            <person name="Li Y."/>
            <person name="Xu Z."/>
            <person name="Ji A."/>
            <person name="Wang L."/>
            <person name="Lu S."/>
            <person name="Hayward A."/>
            <person name="Sun W."/>
            <person name="Li X."/>
            <person name="Schwartz D.C."/>
            <person name="Wang Y."/>
            <person name="Chen S."/>
        </authorList>
    </citation>
    <scope>NUCLEOTIDE SEQUENCE [LARGE SCALE GENOMIC DNA]</scope>
    <source>
        <strain evidence="2 3">ZZ0214-1</strain>
    </source>
</reference>
<comment type="caution">
    <text evidence="2">The sequence shown here is derived from an EMBL/GenBank/DDBJ whole genome shotgun (WGS) entry which is preliminary data.</text>
</comment>
<evidence type="ECO:0000313" key="3">
    <source>
        <dbReference type="Proteomes" id="UP000230002"/>
    </source>
</evidence>
<organism evidence="2 3">
    <name type="scientific">Ganoderma sinense ZZ0214-1</name>
    <dbReference type="NCBI Taxonomy" id="1077348"/>
    <lineage>
        <taxon>Eukaryota</taxon>
        <taxon>Fungi</taxon>
        <taxon>Dikarya</taxon>
        <taxon>Basidiomycota</taxon>
        <taxon>Agaricomycotina</taxon>
        <taxon>Agaricomycetes</taxon>
        <taxon>Polyporales</taxon>
        <taxon>Polyporaceae</taxon>
        <taxon>Ganoderma</taxon>
    </lineage>
</organism>
<dbReference type="Gene3D" id="3.80.10.10">
    <property type="entry name" value="Ribonuclease Inhibitor"/>
    <property type="match status" value="1"/>
</dbReference>
<keyword evidence="1" id="KW-0732">Signal</keyword>
<accession>A0A2G8RW19</accession>
<dbReference type="SUPFAM" id="SSF52047">
    <property type="entry name" value="RNI-like"/>
    <property type="match status" value="1"/>
</dbReference>
<evidence type="ECO:0000313" key="2">
    <source>
        <dbReference type="EMBL" id="PIL25703.1"/>
    </source>
</evidence>
<feature type="chain" id="PRO_5013795675" description="F-box domain-containing protein" evidence="1">
    <location>
        <begin position="21"/>
        <end position="460"/>
    </location>
</feature>
<dbReference type="OrthoDB" id="2750874at2759"/>
<name>A0A2G8RW19_9APHY</name>
<dbReference type="Proteomes" id="UP000230002">
    <property type="component" value="Unassembled WGS sequence"/>
</dbReference>
<sequence>MMWPHVRFLFLYCNFPYLEYETDTYYDPPEGYDDVYAPLTANLCRMPKLQNITVCHALRDGIPWEAIHAVVQVPQLRHLHIDGHLDGRNILPHETERSLRFPVNSLATIDYPSDGFRGVSATEIKMFSVLLRQANTRRLLETLTIPSECAPLDCLSAEEFPCLRKLSLIGRRNVLISPTHTQQFVPYISILANMPRLRTLALTLAQPINLPRQAIWPAGMGASFPCPDLEELVVSYPHPDDEFYAHLPPTLRHLSLRCWPRHYLHLLEHDRKVMTDSFGWYSPILSSSEMLRILRRCPAHNVCQLEIDFEDDGSGGDLFRCIPDVFPRLQQLVVHRYRRAGATPASVTTLAQALAPLRDLRVLLCHLDFEDAPHPFATDTDFSQLPPSLRRAADVLASSLAPSVEVVGILERLDLANQYLCFRVTRDDQGVARIKQDQFVLERHGLSTQDMLGLSRPDWF</sequence>
<protein>
    <recommendedName>
        <fullName evidence="4">F-box domain-containing protein</fullName>
    </recommendedName>
</protein>
<evidence type="ECO:0000256" key="1">
    <source>
        <dbReference type="SAM" id="SignalP"/>
    </source>
</evidence>